<dbReference type="InterPro" id="IPR053781">
    <property type="entry name" value="F-box_AtFBL13-like"/>
</dbReference>
<dbReference type="Pfam" id="PF24758">
    <property type="entry name" value="LRR_At5g56370"/>
    <property type="match status" value="1"/>
</dbReference>
<evidence type="ECO:0000259" key="1">
    <source>
        <dbReference type="PROSITE" id="PS50181"/>
    </source>
</evidence>
<dbReference type="Pfam" id="PF00646">
    <property type="entry name" value="F-box"/>
    <property type="match status" value="1"/>
</dbReference>
<dbReference type="Gene3D" id="3.80.10.10">
    <property type="entry name" value="Ribonuclease Inhibitor"/>
    <property type="match status" value="1"/>
</dbReference>
<dbReference type="SUPFAM" id="SSF81383">
    <property type="entry name" value="F-box domain"/>
    <property type="match status" value="1"/>
</dbReference>
<proteinExistence type="predicted"/>
<dbReference type="PROSITE" id="PS50181">
    <property type="entry name" value="FBOX"/>
    <property type="match status" value="1"/>
</dbReference>
<accession>A0A6D2L9J9</accession>
<dbReference type="SUPFAM" id="SSF52047">
    <property type="entry name" value="RNI-like"/>
    <property type="match status" value="1"/>
</dbReference>
<dbReference type="InterPro" id="IPR032675">
    <property type="entry name" value="LRR_dom_sf"/>
</dbReference>
<dbReference type="PANTHER" id="PTHR31900:SF29">
    <property type="entry name" value="FBD-LIKE DOMAIN FAMILY PROTEIN"/>
    <property type="match status" value="1"/>
</dbReference>
<dbReference type="PANTHER" id="PTHR31900">
    <property type="entry name" value="F-BOX/RNI SUPERFAMILY PROTEIN-RELATED"/>
    <property type="match status" value="1"/>
</dbReference>
<comment type="caution">
    <text evidence="2">The sequence shown here is derived from an EMBL/GenBank/DDBJ whole genome shotgun (WGS) entry which is preliminary data.</text>
</comment>
<dbReference type="AlphaFoldDB" id="A0A6D2L9J9"/>
<reference evidence="2" key="1">
    <citation type="submission" date="2020-01" db="EMBL/GenBank/DDBJ databases">
        <authorList>
            <person name="Mishra B."/>
        </authorList>
    </citation>
    <scope>NUCLEOTIDE SEQUENCE [LARGE SCALE GENOMIC DNA]</scope>
</reference>
<dbReference type="EMBL" id="CACVBM020001940">
    <property type="protein sequence ID" value="CAA7062591.1"/>
    <property type="molecule type" value="Genomic_DNA"/>
</dbReference>
<dbReference type="InterPro" id="IPR006566">
    <property type="entry name" value="FBD"/>
</dbReference>
<evidence type="ECO:0000313" key="2">
    <source>
        <dbReference type="EMBL" id="CAA7062591.1"/>
    </source>
</evidence>
<sequence length="421" mass="47707">MDRISQLPDELILRILSSLSTVDAVDTMLLSKRWQFLWTMVPKLVHDHTEYDDDEPAFSRSVERSLLLHDAPTIKALHLKLGPDHSSKDIGLWIRPAERRCVRELVIEIDSSSDNKSRVALPKSLYTRCKMLVTLELSHAALTDDVSSPISFPYLKKLSLKYMKFPSGEFVDRLLSGCPVLEDLFVKQRRNDKVPILSVRMLHLKRLVLRTSEKRDEDEASGFVIDAPSLESLDIVNDCKGFCVIANDMSKIVSANVVMTRPHTEHILGSLTSAKRLHICLPTTKNAYLAGSVFCNLVFLKICTCGKEWSSLLMRVLSDAPLLQSLKLEQCHDLKDNEPRLNWSEPSSVPECLLSSLKTLKWVNYRGTQEEKGVAAFILRSANCLGNVTINPKSNSRRKFKMVKELSFLPRRSPTCQLVFD</sequence>
<dbReference type="Gene3D" id="1.20.1280.50">
    <property type="match status" value="1"/>
</dbReference>
<gene>
    <name evidence="2" type="ORF">MERR_LOCUS49827</name>
</gene>
<dbReference type="Proteomes" id="UP000467841">
    <property type="component" value="Unassembled WGS sequence"/>
</dbReference>
<dbReference type="SMART" id="SM00579">
    <property type="entry name" value="FBD"/>
    <property type="match status" value="1"/>
</dbReference>
<protein>
    <recommendedName>
        <fullName evidence="1">F-box domain-containing protein</fullName>
    </recommendedName>
</protein>
<name>A0A6D2L9J9_9BRAS</name>
<dbReference type="InterPro" id="IPR001810">
    <property type="entry name" value="F-box_dom"/>
</dbReference>
<dbReference type="InterPro" id="IPR036047">
    <property type="entry name" value="F-box-like_dom_sf"/>
</dbReference>
<dbReference type="OrthoDB" id="1040048at2759"/>
<dbReference type="InterPro" id="IPR055411">
    <property type="entry name" value="LRR_FXL15/At3g58940/PEG3-like"/>
</dbReference>
<dbReference type="CDD" id="cd22160">
    <property type="entry name" value="F-box_AtFBL13-like"/>
    <property type="match status" value="1"/>
</dbReference>
<evidence type="ECO:0000313" key="3">
    <source>
        <dbReference type="Proteomes" id="UP000467841"/>
    </source>
</evidence>
<dbReference type="InterPro" id="IPR050232">
    <property type="entry name" value="FBL13/AtMIF1-like"/>
</dbReference>
<dbReference type="Pfam" id="PF08387">
    <property type="entry name" value="FBD"/>
    <property type="match status" value="1"/>
</dbReference>
<organism evidence="2 3">
    <name type="scientific">Microthlaspi erraticum</name>
    <dbReference type="NCBI Taxonomy" id="1685480"/>
    <lineage>
        <taxon>Eukaryota</taxon>
        <taxon>Viridiplantae</taxon>
        <taxon>Streptophyta</taxon>
        <taxon>Embryophyta</taxon>
        <taxon>Tracheophyta</taxon>
        <taxon>Spermatophyta</taxon>
        <taxon>Magnoliopsida</taxon>
        <taxon>eudicotyledons</taxon>
        <taxon>Gunneridae</taxon>
        <taxon>Pentapetalae</taxon>
        <taxon>rosids</taxon>
        <taxon>malvids</taxon>
        <taxon>Brassicales</taxon>
        <taxon>Brassicaceae</taxon>
        <taxon>Coluteocarpeae</taxon>
        <taxon>Microthlaspi</taxon>
    </lineage>
</organism>
<feature type="domain" description="F-box" evidence="1">
    <location>
        <begin position="1"/>
        <end position="54"/>
    </location>
</feature>
<keyword evidence="3" id="KW-1185">Reference proteome</keyword>